<dbReference type="Proteomes" id="UP000033616">
    <property type="component" value="Unassembled WGS sequence"/>
</dbReference>
<gene>
    <name evidence="1" type="ORF">OCHUTO_0380</name>
</gene>
<name>A0A0F3MMJ4_9RICK</name>
<organism evidence="1 2">
    <name type="scientific">Orientia chuto str. Dubai</name>
    <dbReference type="NCBI Taxonomy" id="1359168"/>
    <lineage>
        <taxon>Bacteria</taxon>
        <taxon>Pseudomonadati</taxon>
        <taxon>Pseudomonadota</taxon>
        <taxon>Alphaproteobacteria</taxon>
        <taxon>Rickettsiales</taxon>
        <taxon>Rickettsiaceae</taxon>
        <taxon>Rickettsieae</taxon>
        <taxon>Orientia</taxon>
    </lineage>
</organism>
<accession>A0A0F3MMJ4</accession>
<dbReference type="PATRIC" id="fig|1359168.3.peg.1137"/>
<keyword evidence="2" id="KW-1185">Reference proteome</keyword>
<reference evidence="1 2" key="1">
    <citation type="submission" date="2015-02" db="EMBL/GenBank/DDBJ databases">
        <title>Genome Sequencing of Rickettsiales.</title>
        <authorList>
            <person name="Daugherty S.C."/>
            <person name="Su Q."/>
            <person name="Abolude K."/>
            <person name="Beier-Sexton M."/>
            <person name="Carlyon J.A."/>
            <person name="Carter R."/>
            <person name="Day N.P."/>
            <person name="Dumler S.J."/>
            <person name="Dyachenko V."/>
            <person name="Godinez A."/>
            <person name="Kurtti T.J."/>
            <person name="Lichay M."/>
            <person name="Mullins K.E."/>
            <person name="Ott S."/>
            <person name="Pappas-Brown V."/>
            <person name="Paris D.H."/>
            <person name="Patel P."/>
            <person name="Richards A.L."/>
            <person name="Sadzewicz L."/>
            <person name="Sears K."/>
            <person name="Seidman D."/>
            <person name="Sengamalay N."/>
            <person name="Stenos J."/>
            <person name="Tallon L.J."/>
            <person name="Vincent G."/>
            <person name="Fraser C.M."/>
            <person name="Munderloh U."/>
            <person name="Dunning-Hotopp J.C."/>
        </authorList>
    </citation>
    <scope>NUCLEOTIDE SEQUENCE [LARGE SCALE GENOMIC DNA]</scope>
    <source>
        <strain evidence="1 2">Fuller</strain>
    </source>
</reference>
<evidence type="ECO:0000313" key="1">
    <source>
        <dbReference type="EMBL" id="KJV56667.1"/>
    </source>
</evidence>
<sequence>MNKIFICPSPLKPFNILVIVSIMKRLHSKIFSQLKARVCFSLY</sequence>
<evidence type="ECO:0000313" key="2">
    <source>
        <dbReference type="Proteomes" id="UP000033616"/>
    </source>
</evidence>
<dbReference type="AlphaFoldDB" id="A0A0F3MMJ4"/>
<dbReference type="EMBL" id="LANP01000007">
    <property type="protein sequence ID" value="KJV56667.1"/>
    <property type="molecule type" value="Genomic_DNA"/>
</dbReference>
<proteinExistence type="predicted"/>
<comment type="caution">
    <text evidence="1">The sequence shown here is derived from an EMBL/GenBank/DDBJ whole genome shotgun (WGS) entry which is preliminary data.</text>
</comment>
<protein>
    <submittedName>
        <fullName evidence="1">Uncharacterized protein</fullName>
    </submittedName>
</protein>